<keyword evidence="4 12" id="KW-0812">Transmembrane</keyword>
<feature type="transmembrane region" description="Helical" evidence="12">
    <location>
        <begin position="190"/>
        <end position="212"/>
    </location>
</feature>
<dbReference type="AlphaFoldDB" id="A0A917ZE43"/>
<comment type="caution">
    <text evidence="14">The sequence shown here is derived from an EMBL/GenBank/DDBJ whole genome shotgun (WGS) entry which is preliminary data.</text>
</comment>
<keyword evidence="7 11" id="KW-0862">Zinc</keyword>
<dbReference type="PANTHER" id="PTHR43221">
    <property type="entry name" value="PROTEASE HTPX"/>
    <property type="match status" value="1"/>
</dbReference>
<evidence type="ECO:0000256" key="7">
    <source>
        <dbReference type="ARBA" id="ARBA00022833"/>
    </source>
</evidence>
<evidence type="ECO:0000256" key="10">
    <source>
        <dbReference type="ARBA" id="ARBA00023136"/>
    </source>
</evidence>
<dbReference type="EMBL" id="BMLT01000004">
    <property type="protein sequence ID" value="GGO80812.1"/>
    <property type="molecule type" value="Genomic_DNA"/>
</dbReference>
<dbReference type="GO" id="GO:0004222">
    <property type="term" value="F:metalloendopeptidase activity"/>
    <property type="evidence" value="ECO:0007669"/>
    <property type="project" value="InterPro"/>
</dbReference>
<evidence type="ECO:0000259" key="13">
    <source>
        <dbReference type="Pfam" id="PF01435"/>
    </source>
</evidence>
<keyword evidence="5" id="KW-0479">Metal-binding</keyword>
<proteinExistence type="inferred from homology"/>
<evidence type="ECO:0000313" key="15">
    <source>
        <dbReference type="Proteomes" id="UP000599578"/>
    </source>
</evidence>
<evidence type="ECO:0000256" key="1">
    <source>
        <dbReference type="ARBA" id="ARBA00004651"/>
    </source>
</evidence>
<comment type="cofactor">
    <cofactor evidence="11">
        <name>Zn(2+)</name>
        <dbReference type="ChEBI" id="CHEBI:29105"/>
    </cofactor>
    <text evidence="11">Binds 1 zinc ion per subunit.</text>
</comment>
<evidence type="ECO:0000256" key="2">
    <source>
        <dbReference type="ARBA" id="ARBA00022475"/>
    </source>
</evidence>
<feature type="transmembrane region" description="Helical" evidence="12">
    <location>
        <begin position="164"/>
        <end position="184"/>
    </location>
</feature>
<dbReference type="CDD" id="cd07339">
    <property type="entry name" value="M48B_HtpX_like"/>
    <property type="match status" value="1"/>
</dbReference>
<keyword evidence="8 12" id="KW-1133">Transmembrane helix</keyword>
<comment type="subcellular location">
    <subcellularLocation>
        <location evidence="1">Cell membrane</location>
        <topology evidence="1">Multi-pass membrane protein</topology>
    </subcellularLocation>
</comment>
<keyword evidence="10 12" id="KW-0472">Membrane</keyword>
<feature type="transmembrane region" description="Helical" evidence="12">
    <location>
        <begin position="15"/>
        <end position="35"/>
    </location>
</feature>
<dbReference type="Gene3D" id="3.30.2010.10">
    <property type="entry name" value="Metalloproteases ('zincins'), catalytic domain"/>
    <property type="match status" value="1"/>
</dbReference>
<evidence type="ECO:0000256" key="3">
    <source>
        <dbReference type="ARBA" id="ARBA00022670"/>
    </source>
</evidence>
<dbReference type="GO" id="GO:0046872">
    <property type="term" value="F:metal ion binding"/>
    <property type="evidence" value="ECO:0007669"/>
    <property type="project" value="UniProtKB-KW"/>
</dbReference>
<gene>
    <name evidence="14" type="ORF">GCM10011348_18350</name>
</gene>
<evidence type="ECO:0000256" key="6">
    <source>
        <dbReference type="ARBA" id="ARBA00022801"/>
    </source>
</evidence>
<protein>
    <submittedName>
        <fullName evidence="14">Zn-dependent protease</fullName>
    </submittedName>
</protein>
<evidence type="ECO:0000256" key="8">
    <source>
        <dbReference type="ARBA" id="ARBA00022989"/>
    </source>
</evidence>
<evidence type="ECO:0000256" key="12">
    <source>
        <dbReference type="SAM" id="Phobius"/>
    </source>
</evidence>
<dbReference type="InterPro" id="IPR001915">
    <property type="entry name" value="Peptidase_M48"/>
</dbReference>
<evidence type="ECO:0000313" key="14">
    <source>
        <dbReference type="EMBL" id="GGO80812.1"/>
    </source>
</evidence>
<dbReference type="InterPro" id="IPR050083">
    <property type="entry name" value="HtpX_protease"/>
</dbReference>
<keyword evidence="6 11" id="KW-0378">Hydrolase</keyword>
<feature type="transmembrane region" description="Helical" evidence="12">
    <location>
        <begin position="41"/>
        <end position="64"/>
    </location>
</feature>
<reference evidence="14 15" key="1">
    <citation type="journal article" date="2014" name="Int. J. Syst. Evol. Microbiol.">
        <title>Complete genome sequence of Corynebacterium casei LMG S-19264T (=DSM 44701T), isolated from a smear-ripened cheese.</title>
        <authorList>
            <consortium name="US DOE Joint Genome Institute (JGI-PGF)"/>
            <person name="Walter F."/>
            <person name="Albersmeier A."/>
            <person name="Kalinowski J."/>
            <person name="Ruckert C."/>
        </authorList>
    </citation>
    <scope>NUCLEOTIDE SEQUENCE [LARGE SCALE GENOMIC DNA]</scope>
    <source>
        <strain evidence="14 15">CGMCC 1.7286</strain>
    </source>
</reference>
<name>A0A917ZE43_9GAMM</name>
<evidence type="ECO:0000256" key="9">
    <source>
        <dbReference type="ARBA" id="ARBA00023049"/>
    </source>
</evidence>
<organism evidence="14 15">
    <name type="scientific">Marinobacterium nitratireducens</name>
    <dbReference type="NCBI Taxonomy" id="518897"/>
    <lineage>
        <taxon>Bacteria</taxon>
        <taxon>Pseudomonadati</taxon>
        <taxon>Pseudomonadota</taxon>
        <taxon>Gammaproteobacteria</taxon>
        <taxon>Oceanospirillales</taxon>
        <taxon>Oceanospirillaceae</taxon>
        <taxon>Marinobacterium</taxon>
    </lineage>
</organism>
<dbReference type="GO" id="GO:0006508">
    <property type="term" value="P:proteolysis"/>
    <property type="evidence" value="ECO:0007669"/>
    <property type="project" value="UniProtKB-KW"/>
</dbReference>
<dbReference type="Proteomes" id="UP000599578">
    <property type="component" value="Unassembled WGS sequence"/>
</dbReference>
<keyword evidence="15" id="KW-1185">Reference proteome</keyword>
<feature type="domain" description="Peptidase M48" evidence="13">
    <location>
        <begin position="77"/>
        <end position="281"/>
    </location>
</feature>
<dbReference type="GO" id="GO:0005886">
    <property type="term" value="C:plasma membrane"/>
    <property type="evidence" value="ECO:0007669"/>
    <property type="project" value="UniProtKB-SubCell"/>
</dbReference>
<evidence type="ECO:0000256" key="11">
    <source>
        <dbReference type="RuleBase" id="RU003983"/>
    </source>
</evidence>
<keyword evidence="2" id="KW-1003">Cell membrane</keyword>
<dbReference type="PANTHER" id="PTHR43221:SF1">
    <property type="entry name" value="PROTEASE HTPX"/>
    <property type="match status" value="1"/>
</dbReference>
<evidence type="ECO:0000256" key="5">
    <source>
        <dbReference type="ARBA" id="ARBA00022723"/>
    </source>
</evidence>
<dbReference type="RefSeq" id="WP_188860286.1">
    <property type="nucleotide sequence ID" value="NZ_BMLT01000004.1"/>
</dbReference>
<dbReference type="Pfam" id="PF01435">
    <property type="entry name" value="Peptidase_M48"/>
    <property type="match status" value="1"/>
</dbReference>
<comment type="similarity">
    <text evidence="11">Belongs to the peptidase M48 family.</text>
</comment>
<evidence type="ECO:0000256" key="4">
    <source>
        <dbReference type="ARBA" id="ARBA00022692"/>
    </source>
</evidence>
<keyword evidence="3 11" id="KW-0645">Protease</keyword>
<accession>A0A917ZE43</accession>
<keyword evidence="9 11" id="KW-0482">Metalloprotease</keyword>
<sequence>MSCRSLKLQRWHNRLQTLVLLLGMSLILALCAWLLLGEAAWWLTLLSVLLVLAFAPRVPSAWVLKGAGARPLHPGSAPELNLLVARLAERAGLPEAPRLYWLPDPAPNAFTVGGEGEPASIALSDGLFRLLDYPELSGVLAHEVSHIRNQDVRLMALADTFTRLTQLVALSAQLALLLCIPLWLFGLVSISFVGVALLIMAPLFSFLLQLALSRSREYRADLDASELTGDPEALARALQKLEGSGRRWWAFLVPRNDFGTAPALLRSHPPTASRIRRLRQRALSNGA</sequence>